<dbReference type="Proteomes" id="UP000250245">
    <property type="component" value="Unassembled WGS sequence"/>
</dbReference>
<evidence type="ECO:0000313" key="7">
    <source>
        <dbReference type="EMBL" id="SQB65452.1"/>
    </source>
</evidence>
<dbReference type="EMBL" id="UASJ01000001">
    <property type="protein sequence ID" value="SQB65452.1"/>
    <property type="molecule type" value="Genomic_DNA"/>
</dbReference>
<proteinExistence type="predicted"/>
<dbReference type="PANTHER" id="PTHR30250">
    <property type="entry name" value="PST FAMILY PREDICTED COLANIC ACID TRANSPORTER"/>
    <property type="match status" value="1"/>
</dbReference>
<keyword evidence="5 6" id="KW-0472">Membrane</keyword>
<protein>
    <recommendedName>
        <fullName evidence="9">Polysaccharide biosynthesis protein</fullName>
    </recommendedName>
</protein>
<reference evidence="7 8" key="1">
    <citation type="submission" date="2018-06" db="EMBL/GenBank/DDBJ databases">
        <authorList>
            <consortium name="Pathogen Informatics"/>
            <person name="Doyle S."/>
        </authorList>
    </citation>
    <scope>NUCLEOTIDE SEQUENCE [LARGE SCALE GENOMIC DNA]</scope>
    <source>
        <strain evidence="7 8">NCTC11820</strain>
    </source>
</reference>
<evidence type="ECO:0000256" key="1">
    <source>
        <dbReference type="ARBA" id="ARBA00004651"/>
    </source>
</evidence>
<feature type="transmembrane region" description="Helical" evidence="6">
    <location>
        <begin position="392"/>
        <end position="412"/>
    </location>
</feature>
<evidence type="ECO:0000256" key="6">
    <source>
        <dbReference type="SAM" id="Phobius"/>
    </source>
</evidence>
<feature type="transmembrane region" description="Helical" evidence="6">
    <location>
        <begin position="360"/>
        <end position="380"/>
    </location>
</feature>
<evidence type="ECO:0000313" key="8">
    <source>
        <dbReference type="Proteomes" id="UP000250245"/>
    </source>
</evidence>
<gene>
    <name evidence="7" type="ORF">NCTC11820_01519</name>
</gene>
<dbReference type="RefSeq" id="WP_236589687.1">
    <property type="nucleotide sequence ID" value="NZ_CP068112.1"/>
</dbReference>
<keyword evidence="2" id="KW-1003">Cell membrane</keyword>
<feature type="transmembrane region" description="Helical" evidence="6">
    <location>
        <begin position="116"/>
        <end position="137"/>
    </location>
</feature>
<feature type="transmembrane region" description="Helical" evidence="6">
    <location>
        <begin position="75"/>
        <end position="96"/>
    </location>
</feature>
<feature type="transmembrane region" description="Helical" evidence="6">
    <location>
        <begin position="35"/>
        <end position="54"/>
    </location>
</feature>
<keyword evidence="4 6" id="KW-1133">Transmembrane helix</keyword>
<evidence type="ECO:0000256" key="5">
    <source>
        <dbReference type="ARBA" id="ARBA00023136"/>
    </source>
</evidence>
<evidence type="ECO:0000256" key="2">
    <source>
        <dbReference type="ARBA" id="ARBA00022475"/>
    </source>
</evidence>
<dbReference type="AlphaFoldDB" id="A0A2X2YC94"/>
<evidence type="ECO:0008006" key="9">
    <source>
        <dbReference type="Google" id="ProtNLM"/>
    </source>
</evidence>
<dbReference type="PANTHER" id="PTHR30250:SF11">
    <property type="entry name" value="O-ANTIGEN TRANSPORTER-RELATED"/>
    <property type="match status" value="1"/>
</dbReference>
<feature type="transmembrane region" description="Helical" evidence="6">
    <location>
        <begin position="218"/>
        <end position="238"/>
    </location>
</feature>
<dbReference type="InterPro" id="IPR050833">
    <property type="entry name" value="Poly_Biosynth_Transport"/>
</dbReference>
<dbReference type="GeneID" id="55565206"/>
<accession>A0A2X2YC94</accession>
<feature type="transmembrane region" description="Helical" evidence="6">
    <location>
        <begin position="177"/>
        <end position="198"/>
    </location>
</feature>
<dbReference type="GO" id="GO:0005886">
    <property type="term" value="C:plasma membrane"/>
    <property type="evidence" value="ECO:0007669"/>
    <property type="project" value="UniProtKB-SubCell"/>
</dbReference>
<feature type="transmembrane region" description="Helical" evidence="6">
    <location>
        <begin position="149"/>
        <end position="171"/>
    </location>
</feature>
<feature type="transmembrane region" description="Helical" evidence="6">
    <location>
        <begin position="250"/>
        <end position="275"/>
    </location>
</feature>
<name>A0A2X2YC94_9ACTO</name>
<sequence>MKRVGIIGVALIAASLLGILLLAWVARWLPPDENAAFIALWGVLFAGGSALSLVEQETARQTALAHSRGQNPPASIWQLNFVALGFAWMVLLLVGVTPGGAVLLGSDTSESRTSSFHWITLAVLAFAYLGFVAQFSMRGLALGSRREGIYAVILVAEPVLRLLGLLPFVIWLTAPSLLWALVATALGSYGWIVALGRLRVHPFAPDSREPWRTVAGRVLTLGAANALLAAILTGYPALVTGLLGSSRGLAVFFAVVTLCRIPLVLLSPIQALVIPETTRILAAGRAAELYTLLGKVFFATVSVALTSFALGWWLGPWAVALLFGPAYVAPGWLVAVILAATVVLGAALLQAAVFVSLQKYLYAVLTWAVTLAGTVAALWVTPGEALSRGTAGFVVASLLGYLLSASLLRFALGRLGREQVANHG</sequence>
<evidence type="ECO:0000256" key="4">
    <source>
        <dbReference type="ARBA" id="ARBA00022989"/>
    </source>
</evidence>
<comment type="subcellular location">
    <subcellularLocation>
        <location evidence="1">Cell membrane</location>
        <topology evidence="1">Multi-pass membrane protein</topology>
    </subcellularLocation>
</comment>
<feature type="transmembrane region" description="Helical" evidence="6">
    <location>
        <begin position="7"/>
        <end position="29"/>
    </location>
</feature>
<keyword evidence="3 6" id="KW-0812">Transmembrane</keyword>
<evidence type="ECO:0000256" key="3">
    <source>
        <dbReference type="ARBA" id="ARBA00022692"/>
    </source>
</evidence>
<feature type="transmembrane region" description="Helical" evidence="6">
    <location>
        <begin position="327"/>
        <end position="348"/>
    </location>
</feature>
<feature type="transmembrane region" description="Helical" evidence="6">
    <location>
        <begin position="296"/>
        <end position="315"/>
    </location>
</feature>
<organism evidence="7 8">
    <name type="scientific">Mobiluncus curtisii</name>
    <dbReference type="NCBI Taxonomy" id="2051"/>
    <lineage>
        <taxon>Bacteria</taxon>
        <taxon>Bacillati</taxon>
        <taxon>Actinomycetota</taxon>
        <taxon>Actinomycetes</taxon>
        <taxon>Actinomycetales</taxon>
        <taxon>Actinomycetaceae</taxon>
        <taxon>Mobiluncus</taxon>
    </lineage>
</organism>